<reference evidence="1 2" key="1">
    <citation type="submission" date="2023-11" db="EMBL/GenBank/DDBJ databases">
        <title>First isolation, identification, and characterization of non-pathogenic Epilithonimonas ginsengisoli isolated from diseased farmed rainbow trout (Oncorhynchus mykiss) in Chile.</title>
        <authorList>
            <person name="Miranda C.D."/>
            <person name="Irgang R."/>
            <person name="Concha C."/>
            <person name="Rojas R."/>
            <person name="Avendano R."/>
        </authorList>
    </citation>
    <scope>NUCLEOTIDE SEQUENCE [LARGE SCALE GENOMIC DNA]</scope>
    <source>
        <strain evidence="1 2">FP99</strain>
    </source>
</reference>
<keyword evidence="2" id="KW-1185">Reference proteome</keyword>
<proteinExistence type="predicted"/>
<organism evidence="1 2">
    <name type="scientific">Epilithonimonas ginsengisoli</name>
    <dbReference type="NCBI Taxonomy" id="1245592"/>
    <lineage>
        <taxon>Bacteria</taxon>
        <taxon>Pseudomonadati</taxon>
        <taxon>Bacteroidota</taxon>
        <taxon>Flavobacteriia</taxon>
        <taxon>Flavobacteriales</taxon>
        <taxon>Weeksellaceae</taxon>
        <taxon>Chryseobacterium group</taxon>
        <taxon>Epilithonimonas</taxon>
    </lineage>
</organism>
<dbReference type="RefSeq" id="WP_131797771.1">
    <property type="nucleotide sequence ID" value="NZ_JAMXLT020000010.1"/>
</dbReference>
<name>A0ABU4JG51_9FLAO</name>
<gene>
    <name evidence="1" type="ORF">NG800_007070</name>
</gene>
<accession>A0ABU4JG51</accession>
<comment type="caution">
    <text evidence="1">The sequence shown here is derived from an EMBL/GenBank/DDBJ whole genome shotgun (WGS) entry which is preliminary data.</text>
</comment>
<evidence type="ECO:0000313" key="2">
    <source>
        <dbReference type="Proteomes" id="UP001204439"/>
    </source>
</evidence>
<evidence type="ECO:0000313" key="1">
    <source>
        <dbReference type="EMBL" id="MDW8548665.1"/>
    </source>
</evidence>
<sequence>MLKISRDNKPIITHILHKDDGDCSSIQIELGNYDIKNNKIIFYTYWAAADLQGILTYPFGFRKQIYNVSTNGNLSLSKATIYIEEDYINDKKQEGLKFLNIKAKNRSEEQLLQNYKAVVENKYHSEFVDGKEKELLMKEVRQKLQQEILIETKDWKETYGSNAKM</sequence>
<protein>
    <submittedName>
        <fullName evidence="1">Uncharacterized protein</fullName>
    </submittedName>
</protein>
<dbReference type="Proteomes" id="UP001204439">
    <property type="component" value="Unassembled WGS sequence"/>
</dbReference>
<dbReference type="EMBL" id="JAMXLT020000010">
    <property type="protein sequence ID" value="MDW8548665.1"/>
    <property type="molecule type" value="Genomic_DNA"/>
</dbReference>